<accession>A0A6N2N9J9</accession>
<organism evidence="1">
    <name type="scientific">Salix viminalis</name>
    <name type="common">Common osier</name>
    <name type="synonym">Basket willow</name>
    <dbReference type="NCBI Taxonomy" id="40686"/>
    <lineage>
        <taxon>Eukaryota</taxon>
        <taxon>Viridiplantae</taxon>
        <taxon>Streptophyta</taxon>
        <taxon>Embryophyta</taxon>
        <taxon>Tracheophyta</taxon>
        <taxon>Spermatophyta</taxon>
        <taxon>Magnoliopsida</taxon>
        <taxon>eudicotyledons</taxon>
        <taxon>Gunneridae</taxon>
        <taxon>Pentapetalae</taxon>
        <taxon>rosids</taxon>
        <taxon>fabids</taxon>
        <taxon>Malpighiales</taxon>
        <taxon>Salicaceae</taxon>
        <taxon>Saliceae</taxon>
        <taxon>Salix</taxon>
    </lineage>
</organism>
<dbReference type="EMBL" id="CAADRP010002152">
    <property type="protein sequence ID" value="VFU62561.1"/>
    <property type="molecule type" value="Genomic_DNA"/>
</dbReference>
<protein>
    <submittedName>
        <fullName evidence="1">Uncharacterized protein</fullName>
    </submittedName>
</protein>
<evidence type="ECO:0000313" key="1">
    <source>
        <dbReference type="EMBL" id="VFU62561.1"/>
    </source>
</evidence>
<gene>
    <name evidence="1" type="ORF">SVIM_LOCUS473329</name>
</gene>
<reference evidence="1" key="1">
    <citation type="submission" date="2019-03" db="EMBL/GenBank/DDBJ databases">
        <authorList>
            <person name="Mank J."/>
            <person name="Almeida P."/>
        </authorList>
    </citation>
    <scope>NUCLEOTIDE SEQUENCE</scope>
    <source>
        <strain evidence="1">78183</strain>
    </source>
</reference>
<dbReference type="AlphaFoldDB" id="A0A6N2N9J9"/>
<name>A0A6N2N9J9_SALVM</name>
<sequence>MNSGYTILGMDKIALGNTALFFLECDDEIGAQLCCVEKGVFFAVSFPAEWQVGTLDPSSLLKAKSAEGNLVDKEIWMRTQNHTFQSPSRKEIPPRK</sequence>
<proteinExistence type="predicted"/>